<evidence type="ECO:0000256" key="4">
    <source>
        <dbReference type="ARBA" id="ARBA00022487"/>
    </source>
</evidence>
<keyword evidence="4" id="KW-0719">Serine esterase</keyword>
<keyword evidence="8" id="KW-1185">Reference proteome</keyword>
<feature type="active site" description="Charge relay system" evidence="6">
    <location>
        <position position="145"/>
    </location>
</feature>
<evidence type="ECO:0000256" key="5">
    <source>
        <dbReference type="ARBA" id="ARBA00022801"/>
    </source>
</evidence>
<feature type="active site" description="Charge relay system" evidence="6">
    <location>
        <position position="268"/>
    </location>
</feature>
<dbReference type="Gene3D" id="3.40.50.1820">
    <property type="entry name" value="alpha/beta hydrolase"/>
    <property type="match status" value="1"/>
</dbReference>
<dbReference type="SUPFAM" id="SSF53474">
    <property type="entry name" value="alpha/beta-Hydrolases"/>
    <property type="match status" value="1"/>
</dbReference>
<evidence type="ECO:0000256" key="6">
    <source>
        <dbReference type="PIRSR" id="PIRSR614186-1"/>
    </source>
</evidence>
<dbReference type="InterPro" id="IPR029058">
    <property type="entry name" value="AB_hydrolase_fold"/>
</dbReference>
<accession>A0AAD7UPZ0</accession>
<name>A0AAD7UPZ0_9STRA</name>
<protein>
    <recommendedName>
        <fullName evidence="3">S-formylglutathione hydrolase</fullName>
        <ecNumber evidence="2">3.1.2.12</ecNumber>
    </recommendedName>
</protein>
<dbReference type="GO" id="GO:0018738">
    <property type="term" value="F:S-formylglutathione hydrolase activity"/>
    <property type="evidence" value="ECO:0007669"/>
    <property type="project" value="UniProtKB-EC"/>
</dbReference>
<evidence type="ECO:0000313" key="8">
    <source>
        <dbReference type="Proteomes" id="UP001230188"/>
    </source>
</evidence>
<dbReference type="Proteomes" id="UP001230188">
    <property type="component" value="Unassembled WGS sequence"/>
</dbReference>
<keyword evidence="5" id="KW-0378">Hydrolase</keyword>
<evidence type="ECO:0000256" key="3">
    <source>
        <dbReference type="ARBA" id="ARBA00016774"/>
    </source>
</evidence>
<evidence type="ECO:0000256" key="1">
    <source>
        <dbReference type="ARBA" id="ARBA00005622"/>
    </source>
</evidence>
<gene>
    <name evidence="7" type="ORF">CTAYLR_006131</name>
</gene>
<reference evidence="7" key="1">
    <citation type="submission" date="2023-01" db="EMBL/GenBank/DDBJ databases">
        <title>Metagenome sequencing of chrysophaentin producing Chrysophaeum taylorii.</title>
        <authorList>
            <person name="Davison J."/>
            <person name="Bewley C."/>
        </authorList>
    </citation>
    <scope>NUCLEOTIDE SEQUENCE</scope>
    <source>
        <strain evidence="7">NIES-1699</strain>
    </source>
</reference>
<dbReference type="PANTHER" id="PTHR10061:SF0">
    <property type="entry name" value="S-FORMYLGLUTATHIONE HYDROLASE"/>
    <property type="match status" value="1"/>
</dbReference>
<dbReference type="Pfam" id="PF00756">
    <property type="entry name" value="Esterase"/>
    <property type="match status" value="1"/>
</dbReference>
<dbReference type="InterPro" id="IPR000801">
    <property type="entry name" value="Esterase-like"/>
</dbReference>
<dbReference type="EC" id="3.1.2.12" evidence="2"/>
<dbReference type="GO" id="GO:0052689">
    <property type="term" value="F:carboxylic ester hydrolase activity"/>
    <property type="evidence" value="ECO:0007669"/>
    <property type="project" value="UniProtKB-KW"/>
</dbReference>
<proteinExistence type="inferred from homology"/>
<evidence type="ECO:0000313" key="7">
    <source>
        <dbReference type="EMBL" id="KAJ8613597.1"/>
    </source>
</evidence>
<organism evidence="7 8">
    <name type="scientific">Chrysophaeum taylorii</name>
    <dbReference type="NCBI Taxonomy" id="2483200"/>
    <lineage>
        <taxon>Eukaryota</taxon>
        <taxon>Sar</taxon>
        <taxon>Stramenopiles</taxon>
        <taxon>Ochrophyta</taxon>
        <taxon>Pelagophyceae</taxon>
        <taxon>Pelagomonadales</taxon>
        <taxon>Pelagomonadaceae</taxon>
        <taxon>Chrysophaeum</taxon>
    </lineage>
</organism>
<dbReference type="GO" id="GO:0046294">
    <property type="term" value="P:formaldehyde catabolic process"/>
    <property type="evidence" value="ECO:0007669"/>
    <property type="project" value="InterPro"/>
</dbReference>
<comment type="caution">
    <text evidence="7">The sequence shown here is derived from an EMBL/GenBank/DDBJ whole genome shotgun (WGS) entry which is preliminary data.</text>
</comment>
<dbReference type="AlphaFoldDB" id="A0AAD7UPZ0"/>
<sequence>MSTTTFEVLEEHKAFGGRLVRFKHLSEACGHMVAYVYVPPREAGCPALYVLGGLTASDANCATKLATAQQAAAQHGVVLVFPDTSPREGPDDEHPLLGRGASYYVDATREPWSSHYGMFSYVTDELPRLIEATFHTSGRSICGHSMGGHGALVAFLRKSNLYASCSAFAPVSNPSAIPPPAPAWRAFSAYLGGGTVDDSPDAPWREIWRSYDACELIKAYDGRPLQILVDQGAADPKIHVLGARRLVDAAKLNDKVTLEYREQAGYDHDLATFVATFVADHVAYHASRHQK</sequence>
<evidence type="ECO:0000256" key="2">
    <source>
        <dbReference type="ARBA" id="ARBA00012479"/>
    </source>
</evidence>
<dbReference type="EMBL" id="JAQMWT010000027">
    <property type="protein sequence ID" value="KAJ8613597.1"/>
    <property type="molecule type" value="Genomic_DNA"/>
</dbReference>
<dbReference type="PANTHER" id="PTHR10061">
    <property type="entry name" value="S-FORMYLGLUTATHIONE HYDROLASE"/>
    <property type="match status" value="1"/>
</dbReference>
<feature type="active site" description="Charge relay system" evidence="6">
    <location>
        <position position="235"/>
    </location>
</feature>
<dbReference type="InterPro" id="IPR014186">
    <property type="entry name" value="S-formylglutathione_hydrol"/>
</dbReference>
<dbReference type="GO" id="GO:0005829">
    <property type="term" value="C:cytosol"/>
    <property type="evidence" value="ECO:0007669"/>
    <property type="project" value="TreeGrafter"/>
</dbReference>
<comment type="similarity">
    <text evidence="1">Belongs to the esterase D family.</text>
</comment>